<evidence type="ECO:0000256" key="2">
    <source>
        <dbReference type="ARBA" id="ARBA00022448"/>
    </source>
</evidence>
<gene>
    <name evidence="9" type="ORF">D1114_03420</name>
</gene>
<sequence>MRVAAILLRRLGALLATALCLSLLVFWLTHLPPNLEKLAKSQGSARMSDAEVASWLERSGFDRPVPVLYGEWLGLLPKASCGRCGVLQGDWGQSTVFRQPVAEVLARSLAATGWLMLWVMVVMVPTALALGVLAGMREGSRTDRAISVATILTAATPEYVSGVVLVALFASATAGLSPLLHEAGWIEDRTLFQGTASGAMSGITFWNFALPVVTVALYGTGYVARITRAAMADAMTQPYVRTARLKGASQSRIVLVHALRNALVAPVTVILLQLPWLLNGVVIVETLFAYKGFGWTLVQAAGNNDIDLLLGCATVAVTLVLVTQGLSDLAYRALNPRLRAR</sequence>
<keyword evidence="3" id="KW-1003">Cell membrane</keyword>
<evidence type="ECO:0000313" key="10">
    <source>
        <dbReference type="Proteomes" id="UP000266305"/>
    </source>
</evidence>
<feature type="transmembrane region" description="Helical" evidence="7">
    <location>
        <begin position="205"/>
        <end position="224"/>
    </location>
</feature>
<dbReference type="PROSITE" id="PS50928">
    <property type="entry name" value="ABC_TM1"/>
    <property type="match status" value="1"/>
</dbReference>
<dbReference type="InterPro" id="IPR000515">
    <property type="entry name" value="MetI-like"/>
</dbReference>
<accession>A0AAX1UR07</accession>
<evidence type="ECO:0000256" key="6">
    <source>
        <dbReference type="ARBA" id="ARBA00023136"/>
    </source>
</evidence>
<dbReference type="EMBL" id="QWGP01000002">
    <property type="protein sequence ID" value="RHZ98282.1"/>
    <property type="molecule type" value="Genomic_DNA"/>
</dbReference>
<evidence type="ECO:0000256" key="4">
    <source>
        <dbReference type="ARBA" id="ARBA00022692"/>
    </source>
</evidence>
<feature type="transmembrane region" description="Helical" evidence="7">
    <location>
        <begin position="148"/>
        <end position="170"/>
    </location>
</feature>
<evidence type="ECO:0000259" key="8">
    <source>
        <dbReference type="PROSITE" id="PS50928"/>
    </source>
</evidence>
<feature type="domain" description="ABC transmembrane type-1" evidence="8">
    <location>
        <begin position="109"/>
        <end position="327"/>
    </location>
</feature>
<feature type="transmembrane region" description="Helical" evidence="7">
    <location>
        <begin position="308"/>
        <end position="331"/>
    </location>
</feature>
<evidence type="ECO:0000256" key="7">
    <source>
        <dbReference type="RuleBase" id="RU363032"/>
    </source>
</evidence>
<dbReference type="CDD" id="cd06261">
    <property type="entry name" value="TM_PBP2"/>
    <property type="match status" value="1"/>
</dbReference>
<feature type="transmembrane region" description="Helical" evidence="7">
    <location>
        <begin position="7"/>
        <end position="28"/>
    </location>
</feature>
<name>A0AAX1UR07_CERSP</name>
<keyword evidence="4 7" id="KW-0812">Transmembrane</keyword>
<comment type="caution">
    <text evidence="9">The sequence shown here is derived from an EMBL/GenBank/DDBJ whole genome shotgun (WGS) entry which is preliminary data.</text>
</comment>
<feature type="transmembrane region" description="Helical" evidence="7">
    <location>
        <begin position="262"/>
        <end position="288"/>
    </location>
</feature>
<keyword evidence="6 7" id="KW-0472">Membrane</keyword>
<evidence type="ECO:0000256" key="1">
    <source>
        <dbReference type="ARBA" id="ARBA00004651"/>
    </source>
</evidence>
<evidence type="ECO:0000256" key="5">
    <source>
        <dbReference type="ARBA" id="ARBA00022989"/>
    </source>
</evidence>
<dbReference type="Pfam" id="PF00528">
    <property type="entry name" value="BPD_transp_1"/>
    <property type="match status" value="1"/>
</dbReference>
<keyword evidence="5 7" id="KW-1133">Transmembrane helix</keyword>
<comment type="subcellular location">
    <subcellularLocation>
        <location evidence="1 7">Cell membrane</location>
        <topology evidence="1 7">Multi-pass membrane protein</topology>
    </subcellularLocation>
</comment>
<dbReference type="PANTHER" id="PTHR43163">
    <property type="entry name" value="DIPEPTIDE TRANSPORT SYSTEM PERMEASE PROTEIN DPPB-RELATED"/>
    <property type="match status" value="1"/>
</dbReference>
<dbReference type="GO" id="GO:0055085">
    <property type="term" value="P:transmembrane transport"/>
    <property type="evidence" value="ECO:0007669"/>
    <property type="project" value="InterPro"/>
</dbReference>
<dbReference type="AlphaFoldDB" id="A0AAX1UR07"/>
<feature type="transmembrane region" description="Helical" evidence="7">
    <location>
        <begin position="115"/>
        <end position="136"/>
    </location>
</feature>
<proteinExistence type="inferred from homology"/>
<dbReference type="InterPro" id="IPR035906">
    <property type="entry name" value="MetI-like_sf"/>
</dbReference>
<dbReference type="Gene3D" id="1.10.3720.10">
    <property type="entry name" value="MetI-like"/>
    <property type="match status" value="1"/>
</dbReference>
<dbReference type="SUPFAM" id="SSF161098">
    <property type="entry name" value="MetI-like"/>
    <property type="match status" value="1"/>
</dbReference>
<dbReference type="GO" id="GO:0005886">
    <property type="term" value="C:plasma membrane"/>
    <property type="evidence" value="ECO:0007669"/>
    <property type="project" value="UniProtKB-SubCell"/>
</dbReference>
<organism evidence="9 10">
    <name type="scientific">Cereibacter sphaeroides</name>
    <name type="common">Rhodobacter sphaeroides</name>
    <dbReference type="NCBI Taxonomy" id="1063"/>
    <lineage>
        <taxon>Bacteria</taxon>
        <taxon>Pseudomonadati</taxon>
        <taxon>Pseudomonadota</taxon>
        <taxon>Alphaproteobacteria</taxon>
        <taxon>Rhodobacterales</taxon>
        <taxon>Paracoccaceae</taxon>
        <taxon>Cereibacter</taxon>
    </lineage>
</organism>
<evidence type="ECO:0000313" key="9">
    <source>
        <dbReference type="EMBL" id="RHZ98282.1"/>
    </source>
</evidence>
<reference evidence="9 10" key="1">
    <citation type="submission" date="2018-08" db="EMBL/GenBank/DDBJ databases">
        <title>Draft genome sequence of Rhodobacter sphaeroides FY.</title>
        <authorList>
            <person name="Rayyan A."/>
            <person name="Meyer T.E."/>
            <person name="Kyndt J.A."/>
        </authorList>
    </citation>
    <scope>NUCLEOTIDE SEQUENCE [LARGE SCALE GENOMIC DNA]</scope>
    <source>
        <strain evidence="9 10">FY</strain>
    </source>
</reference>
<comment type="similarity">
    <text evidence="7">Belongs to the binding-protein-dependent transport system permease family.</text>
</comment>
<dbReference type="Proteomes" id="UP000266305">
    <property type="component" value="Unassembled WGS sequence"/>
</dbReference>
<dbReference type="PANTHER" id="PTHR43163:SF3">
    <property type="entry name" value="PEPTIDE ABC TRANSPORTER PERMEASE PROTEIN"/>
    <property type="match status" value="1"/>
</dbReference>
<protein>
    <submittedName>
        <fullName evidence="9">ABC transporter permease</fullName>
    </submittedName>
</protein>
<keyword evidence="2 7" id="KW-0813">Transport</keyword>
<evidence type="ECO:0000256" key="3">
    <source>
        <dbReference type="ARBA" id="ARBA00022475"/>
    </source>
</evidence>
<dbReference type="RefSeq" id="WP_118999318.1">
    <property type="nucleotide sequence ID" value="NZ_QWGP01000002.1"/>
</dbReference>